<dbReference type="PANTHER" id="PTHR43180">
    <property type="entry name" value="3-OXOACYL-(ACYL-CARRIER-PROTEIN) REDUCTASE (AFU_ORTHOLOGUE AFUA_6G11210)"/>
    <property type="match status" value="1"/>
</dbReference>
<protein>
    <submittedName>
        <fullName evidence="6">SDR family oxidoreductase</fullName>
    </submittedName>
</protein>
<reference evidence="6 7" key="1">
    <citation type="submission" date="2018-12" db="EMBL/GenBank/DDBJ databases">
        <title>Croceicoccus ponticola sp. nov., a lipolytic bacterium isolated from seawater.</title>
        <authorList>
            <person name="Yoon J.-H."/>
        </authorList>
    </citation>
    <scope>NUCLEOTIDE SEQUENCE [LARGE SCALE GENOMIC DNA]</scope>
    <source>
        <strain evidence="6 7">GM-16</strain>
    </source>
</reference>
<dbReference type="PRINTS" id="PR00081">
    <property type="entry name" value="GDHRDH"/>
</dbReference>
<organism evidence="6 7">
    <name type="scientific">Croceicoccus ponticola</name>
    <dbReference type="NCBI Taxonomy" id="2217664"/>
    <lineage>
        <taxon>Bacteria</taxon>
        <taxon>Pseudomonadati</taxon>
        <taxon>Pseudomonadota</taxon>
        <taxon>Alphaproteobacteria</taxon>
        <taxon>Sphingomonadales</taxon>
        <taxon>Erythrobacteraceae</taxon>
        <taxon>Croceicoccus</taxon>
    </lineage>
</organism>
<accession>A0A437H248</accession>
<dbReference type="PRINTS" id="PR00080">
    <property type="entry name" value="SDRFAMILY"/>
</dbReference>
<dbReference type="FunFam" id="3.40.50.720:FF:000084">
    <property type="entry name" value="Short-chain dehydrogenase reductase"/>
    <property type="match status" value="1"/>
</dbReference>
<name>A0A437H248_9SPHN</name>
<evidence type="ECO:0000256" key="5">
    <source>
        <dbReference type="ARBA" id="ARBA00023221"/>
    </source>
</evidence>
<evidence type="ECO:0000313" key="6">
    <source>
        <dbReference type="EMBL" id="RVQ69717.1"/>
    </source>
</evidence>
<dbReference type="InterPro" id="IPR002347">
    <property type="entry name" value="SDR_fam"/>
</dbReference>
<dbReference type="InterPro" id="IPR036291">
    <property type="entry name" value="NAD(P)-bd_dom_sf"/>
</dbReference>
<evidence type="ECO:0000256" key="1">
    <source>
        <dbReference type="ARBA" id="ARBA00006484"/>
    </source>
</evidence>
<dbReference type="Pfam" id="PF13561">
    <property type="entry name" value="adh_short_C2"/>
    <property type="match status" value="1"/>
</dbReference>
<dbReference type="PANTHER" id="PTHR43180:SF28">
    <property type="entry name" value="NAD(P)-BINDING ROSSMANN-FOLD SUPERFAMILY PROTEIN"/>
    <property type="match status" value="1"/>
</dbReference>
<gene>
    <name evidence="6" type="ORF">EKN06_00130</name>
</gene>
<keyword evidence="2" id="KW-0560">Oxidoreductase</keyword>
<dbReference type="SUPFAM" id="SSF51735">
    <property type="entry name" value="NAD(P)-binding Rossmann-fold domains"/>
    <property type="match status" value="1"/>
</dbReference>
<dbReference type="GO" id="GO:0008202">
    <property type="term" value="P:steroid metabolic process"/>
    <property type="evidence" value="ECO:0007669"/>
    <property type="project" value="UniProtKB-KW"/>
</dbReference>
<comment type="caution">
    <text evidence="6">The sequence shown here is derived from an EMBL/GenBank/DDBJ whole genome shotgun (WGS) entry which is preliminary data.</text>
</comment>
<sequence length="259" mass="26346">MATVITGAANGLGAATARRFARLGAKLVLGDIDDAGGQALAAALGCEFRHCDVTNEADVEAIVAASVEVYGSLDCMINNAGQLGALGGIGEIPLDAWNRTISVLLTSVFLGTKHAARVMGRGGSIINTASVGGIAPLAPHAYTAAKHGVVGLTRSAASELAVDGIRVNAVAPGSVPSRMTELAYGDVAAMEAVSKARNPLGTIVSADEIAGCFAYLAGPDARNITGQVITVDSGLTDLRLNADYYRKKADYFGRDGVEG</sequence>
<keyword evidence="5" id="KW-0753">Steroid metabolism</keyword>
<dbReference type="OrthoDB" id="7170719at2"/>
<dbReference type="GO" id="GO:0016491">
    <property type="term" value="F:oxidoreductase activity"/>
    <property type="evidence" value="ECO:0007669"/>
    <property type="project" value="UniProtKB-KW"/>
</dbReference>
<dbReference type="Proteomes" id="UP000283003">
    <property type="component" value="Unassembled WGS sequence"/>
</dbReference>
<evidence type="ECO:0000256" key="4">
    <source>
        <dbReference type="ARBA" id="ARBA00023098"/>
    </source>
</evidence>
<dbReference type="AlphaFoldDB" id="A0A437H248"/>
<proteinExistence type="inferred from homology"/>
<evidence type="ECO:0000256" key="2">
    <source>
        <dbReference type="ARBA" id="ARBA00023002"/>
    </source>
</evidence>
<keyword evidence="3" id="KW-0520">NAD</keyword>
<keyword evidence="7" id="KW-1185">Reference proteome</keyword>
<evidence type="ECO:0000256" key="3">
    <source>
        <dbReference type="ARBA" id="ARBA00023027"/>
    </source>
</evidence>
<evidence type="ECO:0000313" key="7">
    <source>
        <dbReference type="Proteomes" id="UP000283003"/>
    </source>
</evidence>
<dbReference type="Gene3D" id="3.40.50.720">
    <property type="entry name" value="NAD(P)-binding Rossmann-like Domain"/>
    <property type="match status" value="1"/>
</dbReference>
<keyword evidence="4" id="KW-0443">Lipid metabolism</keyword>
<comment type="similarity">
    <text evidence="1">Belongs to the short-chain dehydrogenases/reductases (SDR) family.</text>
</comment>
<dbReference type="EMBL" id="RXOL01000001">
    <property type="protein sequence ID" value="RVQ69717.1"/>
    <property type="molecule type" value="Genomic_DNA"/>
</dbReference>